<dbReference type="GeneID" id="90952356"/>
<gene>
    <name evidence="1" type="ORF">Pdw03_2208</name>
</gene>
<accession>A0A7T6XTU9</accession>
<dbReference type="RefSeq" id="XP_065957842.1">
    <property type="nucleotide sequence ID" value="XM_066100115.1"/>
</dbReference>
<protein>
    <submittedName>
        <fullName evidence="1">Uncharacterized protein</fullName>
    </submittedName>
</protein>
<evidence type="ECO:0000313" key="1">
    <source>
        <dbReference type="EMBL" id="QQK47310.1"/>
    </source>
</evidence>
<name>A0A7T6XTU9_PENDI</name>
<dbReference type="Proteomes" id="UP000595662">
    <property type="component" value="Chromosome 5"/>
</dbReference>
<organism evidence="1 2">
    <name type="scientific">Penicillium digitatum</name>
    <name type="common">Green mold</name>
    <dbReference type="NCBI Taxonomy" id="36651"/>
    <lineage>
        <taxon>Eukaryota</taxon>
        <taxon>Fungi</taxon>
        <taxon>Dikarya</taxon>
        <taxon>Ascomycota</taxon>
        <taxon>Pezizomycotina</taxon>
        <taxon>Eurotiomycetes</taxon>
        <taxon>Eurotiomycetidae</taxon>
        <taxon>Eurotiales</taxon>
        <taxon>Aspergillaceae</taxon>
        <taxon>Penicillium</taxon>
    </lineage>
</organism>
<dbReference type="AlphaFoldDB" id="A0A7T6XTU9"/>
<evidence type="ECO:0000313" key="2">
    <source>
        <dbReference type="Proteomes" id="UP000595662"/>
    </source>
</evidence>
<proteinExistence type="predicted"/>
<sequence>MKRSPAGSIVNHDIILRENAGVGSWNTHEKITSYLTDGIMRKLDGNTLDYLFFGGMAVRLLPHLWESTARYNDGEPRFQWFLTRRQTQG</sequence>
<reference evidence="1 2" key="1">
    <citation type="submission" date="2020-08" db="EMBL/GenBank/DDBJ databases">
        <title>The completed genome sequence of the pathogenic ascomycete fungus Penicillium digitatum.</title>
        <authorList>
            <person name="Wang M."/>
        </authorList>
    </citation>
    <scope>NUCLEOTIDE SEQUENCE [LARGE SCALE GENOMIC DNA]</scope>
    <source>
        <strain evidence="1 2">PdW03</strain>
    </source>
</reference>
<dbReference type="EMBL" id="CP060778">
    <property type="protein sequence ID" value="QQK47310.1"/>
    <property type="molecule type" value="Genomic_DNA"/>
</dbReference>